<evidence type="ECO:0008006" key="3">
    <source>
        <dbReference type="Google" id="ProtNLM"/>
    </source>
</evidence>
<organism evidence="1 2">
    <name type="scientific">Streptomyces kasugaensis</name>
    <dbReference type="NCBI Taxonomy" id="1946"/>
    <lineage>
        <taxon>Bacteria</taxon>
        <taxon>Bacillati</taxon>
        <taxon>Actinomycetota</taxon>
        <taxon>Actinomycetes</taxon>
        <taxon>Kitasatosporales</taxon>
        <taxon>Streptomycetaceae</taxon>
        <taxon>Streptomyces</taxon>
    </lineage>
</organism>
<reference evidence="1 2" key="1">
    <citation type="submission" date="2019-02" db="EMBL/GenBank/DDBJ databases">
        <title>Draft Genome Sequence of Streptomyces sp. AM-2504, identified by 16S rRNA comparative analysis as a Streptomyces Kasugaensis strain.</title>
        <authorList>
            <person name="Napolioni V."/>
            <person name="Giuliodori A.M."/>
            <person name="Spurio R."/>
            <person name="Fabbretti A."/>
        </authorList>
    </citation>
    <scope>NUCLEOTIDE SEQUENCE [LARGE SCALE GENOMIC DNA]</scope>
    <source>
        <strain evidence="1 2">AM-2504</strain>
    </source>
</reference>
<accession>A0A4Q9HSX2</accession>
<dbReference type="EMBL" id="SIXH01000160">
    <property type="protein sequence ID" value="TBO58154.1"/>
    <property type="molecule type" value="Genomic_DNA"/>
</dbReference>
<sequence>MRYGVVVEELAVEVMAQLPSDRARREVMALVEVARRDPRAWPDVRNVGSVEEIREAFGRRCWIQYMPRAGAIEVRDIGWAG</sequence>
<proteinExistence type="predicted"/>
<evidence type="ECO:0000313" key="2">
    <source>
        <dbReference type="Proteomes" id="UP000292452"/>
    </source>
</evidence>
<name>A0A4Q9HSX2_STRKA</name>
<dbReference type="Proteomes" id="UP000292452">
    <property type="component" value="Unassembled WGS sequence"/>
</dbReference>
<comment type="caution">
    <text evidence="1">The sequence shown here is derived from an EMBL/GenBank/DDBJ whole genome shotgun (WGS) entry which is preliminary data.</text>
</comment>
<dbReference type="AlphaFoldDB" id="A0A4Q9HSX2"/>
<evidence type="ECO:0000313" key="1">
    <source>
        <dbReference type="EMBL" id="TBO58154.1"/>
    </source>
</evidence>
<dbReference type="RefSeq" id="WP_131124129.1">
    <property type="nucleotide sequence ID" value="NZ_SIXH01000160.1"/>
</dbReference>
<gene>
    <name evidence="1" type="ORF">EYS09_18940</name>
</gene>
<protein>
    <recommendedName>
        <fullName evidence="3">Type II toxin-antitoxin system RelE/ParE family toxin</fullName>
    </recommendedName>
</protein>
<keyword evidence="2" id="KW-1185">Reference proteome</keyword>